<feature type="domain" description="Pyridoxamine 5'-phosphate oxidase N-terminal" evidence="1">
    <location>
        <begin position="7"/>
        <end position="120"/>
    </location>
</feature>
<gene>
    <name evidence="2" type="ORF">IV88_GL000838</name>
</gene>
<dbReference type="Gene3D" id="2.30.110.10">
    <property type="entry name" value="Electron Transport, Fmn-binding Protein, Chain A"/>
    <property type="match status" value="1"/>
</dbReference>
<evidence type="ECO:0000313" key="3">
    <source>
        <dbReference type="Proteomes" id="UP000051249"/>
    </source>
</evidence>
<accession>A0A0R2NJZ8</accession>
<dbReference type="EMBL" id="JQCQ01000026">
    <property type="protein sequence ID" value="KRO24067.1"/>
    <property type="molecule type" value="Genomic_DNA"/>
</dbReference>
<dbReference type="InterPro" id="IPR011576">
    <property type="entry name" value="Pyridox_Oxase_N"/>
</dbReference>
<dbReference type="PATRIC" id="fig|480391.4.peg.850"/>
<keyword evidence="3" id="KW-1185">Reference proteome</keyword>
<evidence type="ECO:0000313" key="2">
    <source>
        <dbReference type="EMBL" id="KRO24067.1"/>
    </source>
</evidence>
<dbReference type="PANTHER" id="PTHR40660">
    <property type="entry name" value="5'-PHOSPHATE OXIDASE PUTATIVE DOMAIN-CONTAINING PROTEIN-RELATED"/>
    <property type="match status" value="1"/>
</dbReference>
<proteinExistence type="predicted"/>
<dbReference type="OrthoDB" id="6196741at2"/>
<dbReference type="RefSeq" id="WP_057799982.1">
    <property type="nucleotide sequence ID" value="NZ_BJZZ01000025.1"/>
</dbReference>
<comment type="caution">
    <text evidence="2">The sequence shown here is derived from an EMBL/GenBank/DDBJ whole genome shotgun (WGS) entry which is preliminary data.</text>
</comment>
<name>A0A0R2NJZ8_9LACO</name>
<organism evidence="2 3">
    <name type="scientific">Pediococcus argentinicus</name>
    <dbReference type="NCBI Taxonomy" id="480391"/>
    <lineage>
        <taxon>Bacteria</taxon>
        <taxon>Bacillati</taxon>
        <taxon>Bacillota</taxon>
        <taxon>Bacilli</taxon>
        <taxon>Lactobacillales</taxon>
        <taxon>Lactobacillaceae</taxon>
        <taxon>Pediococcus</taxon>
    </lineage>
</organism>
<dbReference type="PANTHER" id="PTHR40660:SF1">
    <property type="entry name" value="5'-PHOSPHATE OXIDASE PUTATIVE DOMAIN-CONTAINING PROTEIN-RELATED"/>
    <property type="match status" value="1"/>
</dbReference>
<dbReference type="SUPFAM" id="SSF50475">
    <property type="entry name" value="FMN-binding split barrel"/>
    <property type="match status" value="1"/>
</dbReference>
<reference evidence="2 3" key="1">
    <citation type="journal article" date="2015" name="Genome Announc.">
        <title>Expanding the biotechnology potential of lactobacilli through comparative genomics of 213 strains and associated genera.</title>
        <authorList>
            <person name="Sun Z."/>
            <person name="Harris H.M."/>
            <person name="McCann A."/>
            <person name="Guo C."/>
            <person name="Argimon S."/>
            <person name="Zhang W."/>
            <person name="Yang X."/>
            <person name="Jeffery I.B."/>
            <person name="Cooney J.C."/>
            <person name="Kagawa T.F."/>
            <person name="Liu W."/>
            <person name="Song Y."/>
            <person name="Salvetti E."/>
            <person name="Wrobel A."/>
            <person name="Rasinkangas P."/>
            <person name="Parkhill J."/>
            <person name="Rea M.C."/>
            <person name="O'Sullivan O."/>
            <person name="Ritari J."/>
            <person name="Douillard F.P."/>
            <person name="Paul Ross R."/>
            <person name="Yang R."/>
            <person name="Briner A.E."/>
            <person name="Felis G.E."/>
            <person name="de Vos W.M."/>
            <person name="Barrangou R."/>
            <person name="Klaenhammer T.R."/>
            <person name="Caufield P.W."/>
            <person name="Cui Y."/>
            <person name="Zhang H."/>
            <person name="O'Toole P.W."/>
        </authorList>
    </citation>
    <scope>NUCLEOTIDE SEQUENCE [LARGE SCALE GENOMIC DNA]</scope>
    <source>
        <strain evidence="2 3">DSM 23026</strain>
    </source>
</reference>
<dbReference type="Pfam" id="PF01243">
    <property type="entry name" value="PNPOx_N"/>
    <property type="match status" value="1"/>
</dbReference>
<dbReference type="InterPro" id="IPR012349">
    <property type="entry name" value="Split_barrel_FMN-bd"/>
</dbReference>
<dbReference type="Proteomes" id="UP000051249">
    <property type="component" value="Unassembled WGS sequence"/>
</dbReference>
<sequence length="132" mass="14614">MTTLTNDMKDFFKNDLAYIATVDEQGTPDIGPKMSLRVLDDQHLIYNEMTAKQTLRNIQANGKAIVAVADLPTMKGYRFAGSAKVYTDGEYFDNALEWAKQGHPAPKAAVVITIEKIWTLDAGPKAGELYTE</sequence>
<dbReference type="AlphaFoldDB" id="A0A0R2NJZ8"/>
<protein>
    <submittedName>
        <fullName evidence="2">Pyridoxamine 5-phosphate oxidase-related FMN-binding protein</fullName>
    </submittedName>
</protein>
<evidence type="ECO:0000259" key="1">
    <source>
        <dbReference type="Pfam" id="PF01243"/>
    </source>
</evidence>